<comment type="similarity">
    <text evidence="1">Belongs to the CNOT9 family.</text>
</comment>
<comment type="caution">
    <text evidence="2">The sequence shown here is derived from an EMBL/GenBank/DDBJ whole genome shotgun (WGS) entry which is preliminary data.</text>
</comment>
<dbReference type="Gene3D" id="1.25.10.10">
    <property type="entry name" value="Leucine-rich Repeat Variant"/>
    <property type="match status" value="1"/>
</dbReference>
<dbReference type="PANTHER" id="PTHR12262">
    <property type="entry name" value="CCR4-NOT TRANSCRIPTION COMPLEX SUBUNIT 9"/>
    <property type="match status" value="1"/>
</dbReference>
<dbReference type="InterPro" id="IPR011989">
    <property type="entry name" value="ARM-like"/>
</dbReference>
<dbReference type="InterPro" id="IPR007216">
    <property type="entry name" value="CNOT9"/>
</dbReference>
<dbReference type="FunFam" id="1.25.10.10:FF:000661">
    <property type="entry name" value="Cell differentiation family, Rcd1-like containing protein"/>
    <property type="match status" value="1"/>
</dbReference>
<dbReference type="Proteomes" id="UP001420932">
    <property type="component" value="Unassembled WGS sequence"/>
</dbReference>
<dbReference type="SUPFAM" id="SSF48371">
    <property type="entry name" value="ARM repeat"/>
    <property type="match status" value="1"/>
</dbReference>
<proteinExistence type="inferred from homology"/>
<sequence>MANLAQGAAVNRRFGFLENSNGNAAAVNAAAAAALQQQQQQQQTLNRDNRDRKAVEQLLVEITDRDLRENAIYVLSKLFGQAAKRDVIHEMIPLLWHSVGCIAALLQEIVSIYPYLLPPNLSVGASNRVSNALALLQSVASHKDTRLPFLNAHIPLYLYPFLNTTSKTKPFEYLRLTSLGVIGALVKDDDIEVINFLLPTEIIPLSLRAMEAGDELSKTVATFILQKILMHDVGLEYITHAPERFYAVGQVLAKMLTSPNPEQPPSIRLLKNIIRCYLRLSVNPRACEALRDCLPGILREPAISQYFRDDQGCLSSLQQLLRNVYGARKLSFQSGGGLEHLFAG</sequence>
<reference evidence="2 3" key="1">
    <citation type="submission" date="2024-01" db="EMBL/GenBank/DDBJ databases">
        <title>Genome assemblies of Stephania.</title>
        <authorList>
            <person name="Yang L."/>
        </authorList>
    </citation>
    <scope>NUCLEOTIDE SEQUENCE [LARGE SCALE GENOMIC DNA]</scope>
    <source>
        <strain evidence="2">YNDBR</strain>
        <tissue evidence="2">Leaf</tissue>
    </source>
</reference>
<evidence type="ECO:0000313" key="2">
    <source>
        <dbReference type="EMBL" id="KAK9092017.1"/>
    </source>
</evidence>
<evidence type="ECO:0000313" key="3">
    <source>
        <dbReference type="Proteomes" id="UP001420932"/>
    </source>
</evidence>
<gene>
    <name evidence="2" type="ORF">Syun_026928</name>
</gene>
<organism evidence="2 3">
    <name type="scientific">Stephania yunnanensis</name>
    <dbReference type="NCBI Taxonomy" id="152371"/>
    <lineage>
        <taxon>Eukaryota</taxon>
        <taxon>Viridiplantae</taxon>
        <taxon>Streptophyta</taxon>
        <taxon>Embryophyta</taxon>
        <taxon>Tracheophyta</taxon>
        <taxon>Spermatophyta</taxon>
        <taxon>Magnoliopsida</taxon>
        <taxon>Ranunculales</taxon>
        <taxon>Menispermaceae</taxon>
        <taxon>Menispermoideae</taxon>
        <taxon>Cissampelideae</taxon>
        <taxon>Stephania</taxon>
    </lineage>
</organism>
<dbReference type="InterPro" id="IPR016024">
    <property type="entry name" value="ARM-type_fold"/>
</dbReference>
<keyword evidence="3" id="KW-1185">Reference proteome</keyword>
<accession>A0AAP0EHZ2</accession>
<dbReference type="AlphaFoldDB" id="A0AAP0EHZ2"/>
<dbReference type="GO" id="GO:0006402">
    <property type="term" value="P:mRNA catabolic process"/>
    <property type="evidence" value="ECO:0007669"/>
    <property type="project" value="InterPro"/>
</dbReference>
<dbReference type="GO" id="GO:0030014">
    <property type="term" value="C:CCR4-NOT complex"/>
    <property type="evidence" value="ECO:0007669"/>
    <property type="project" value="InterPro"/>
</dbReference>
<evidence type="ECO:0000256" key="1">
    <source>
        <dbReference type="ARBA" id="ARBA00006385"/>
    </source>
</evidence>
<evidence type="ECO:0008006" key="4">
    <source>
        <dbReference type="Google" id="ProtNLM"/>
    </source>
</evidence>
<dbReference type="Pfam" id="PF04078">
    <property type="entry name" value="Rcd1"/>
    <property type="match status" value="1"/>
</dbReference>
<name>A0AAP0EHZ2_9MAGN</name>
<dbReference type="EMBL" id="JBBNAF010000012">
    <property type="protein sequence ID" value="KAK9092017.1"/>
    <property type="molecule type" value="Genomic_DNA"/>
</dbReference>
<protein>
    <recommendedName>
        <fullName evidence="4">Cell differentiation protein rcd1</fullName>
    </recommendedName>
</protein>